<proteinExistence type="predicted"/>
<organism evidence="3 4">
    <name type="scientific">Streptomyces noursei</name>
    <name type="common">Streptomyces albulus</name>
    <dbReference type="NCBI Taxonomy" id="1971"/>
    <lineage>
        <taxon>Bacteria</taxon>
        <taxon>Bacillati</taxon>
        <taxon>Actinomycetota</taxon>
        <taxon>Actinomycetes</taxon>
        <taxon>Kitasatosporales</taxon>
        <taxon>Streptomycetaceae</taxon>
        <taxon>Streptomyces</taxon>
    </lineage>
</organism>
<dbReference type="InterPro" id="IPR011761">
    <property type="entry name" value="ATP-grasp"/>
</dbReference>
<dbReference type="GO" id="GO:0046872">
    <property type="term" value="F:metal ion binding"/>
    <property type="evidence" value="ECO:0007669"/>
    <property type="project" value="InterPro"/>
</dbReference>
<feature type="domain" description="ATP-grasp" evidence="2">
    <location>
        <begin position="94"/>
        <end position="271"/>
    </location>
</feature>
<evidence type="ECO:0000256" key="1">
    <source>
        <dbReference type="PROSITE-ProRule" id="PRU00409"/>
    </source>
</evidence>
<evidence type="ECO:0000313" key="4">
    <source>
        <dbReference type="Proteomes" id="UP000288351"/>
    </source>
</evidence>
<dbReference type="RefSeq" id="WP_016578884.1">
    <property type="nucleotide sequence ID" value="NZ_BHXC01000006.1"/>
</dbReference>
<dbReference type="GO" id="GO:0005737">
    <property type="term" value="C:cytoplasm"/>
    <property type="evidence" value="ECO:0007669"/>
    <property type="project" value="TreeGrafter"/>
</dbReference>
<dbReference type="PROSITE" id="PS50975">
    <property type="entry name" value="ATP_GRASP"/>
    <property type="match status" value="1"/>
</dbReference>
<dbReference type="Proteomes" id="UP000288351">
    <property type="component" value="Unassembled WGS sequence"/>
</dbReference>
<accession>A0A401R4K8</accession>
<dbReference type="PANTHER" id="PTHR21621">
    <property type="entry name" value="RIBOSOMAL PROTEIN S6 MODIFICATION PROTEIN"/>
    <property type="match status" value="1"/>
</dbReference>
<dbReference type="GO" id="GO:0009432">
    <property type="term" value="P:SOS response"/>
    <property type="evidence" value="ECO:0007669"/>
    <property type="project" value="TreeGrafter"/>
</dbReference>
<dbReference type="EMBL" id="BHXC01000006">
    <property type="protein sequence ID" value="GCB92533.1"/>
    <property type="molecule type" value="Genomic_DNA"/>
</dbReference>
<sequence length="275" mass="28627">MISADPGHPLLSATAAVLRRADHRVEFLAPDGTPLAPDGRPAGRAAPGAPADVYLLKARTPEALTTAARLADRGAPVINSVSATEGCLDRVGMAERARAAGLPFAETLRVATVRELAAGGADLDYPLVLKSRRSRRGDLVARVGSPAELAEWAAARPDEPVVVQEFTANSGWDHKLWIVDGQPFAARRRSELSPGGRGPNRPLPPAALPAAWIEAALHAGEVFGLEVYGVDVLHLGAGAPLFVDINAFPGIRGQAGAPETLAALALRRAANGDGR</sequence>
<dbReference type="SUPFAM" id="SSF56059">
    <property type="entry name" value="Glutathione synthetase ATP-binding domain-like"/>
    <property type="match status" value="1"/>
</dbReference>
<reference evidence="3 4" key="1">
    <citation type="journal article" date="2019" name="Microbiol. Resour. Announc.">
        <title>Draft Genome Sequence of the Most Traditional epsilon-Poly-l-Lysine Producer, Streptomyces albulus NBRC14147.</title>
        <authorList>
            <person name="Yamanaka K."/>
            <person name="Hamano Y."/>
        </authorList>
    </citation>
    <scope>NUCLEOTIDE SEQUENCE [LARGE SCALE GENOMIC DNA]</scope>
    <source>
        <strain evidence="3 4">NBRC 14147</strain>
    </source>
</reference>
<dbReference type="GO" id="GO:0018169">
    <property type="term" value="F:ribosomal S6-glutamic acid ligase activity"/>
    <property type="evidence" value="ECO:0007669"/>
    <property type="project" value="TreeGrafter"/>
</dbReference>
<name>A0A401R4K8_STRNR</name>
<comment type="caution">
    <text evidence="3">The sequence shown here is derived from an EMBL/GenBank/DDBJ whole genome shotgun (WGS) entry which is preliminary data.</text>
</comment>
<evidence type="ECO:0000313" key="3">
    <source>
        <dbReference type="EMBL" id="GCB92533.1"/>
    </source>
</evidence>
<evidence type="ECO:0000259" key="2">
    <source>
        <dbReference type="PROSITE" id="PS50975"/>
    </source>
</evidence>
<gene>
    <name evidence="3" type="ORF">SALB_05300</name>
</gene>
<keyword evidence="1" id="KW-0547">Nucleotide-binding</keyword>
<dbReference type="GO" id="GO:0005524">
    <property type="term" value="F:ATP binding"/>
    <property type="evidence" value="ECO:0007669"/>
    <property type="project" value="UniProtKB-UniRule"/>
</dbReference>
<dbReference type="AlphaFoldDB" id="A0A401R4K8"/>
<dbReference type="Gene3D" id="3.30.1490.20">
    <property type="entry name" value="ATP-grasp fold, A domain"/>
    <property type="match status" value="1"/>
</dbReference>
<protein>
    <recommendedName>
        <fullName evidence="2">ATP-grasp domain-containing protein</fullName>
    </recommendedName>
</protein>
<keyword evidence="1" id="KW-0067">ATP-binding</keyword>
<dbReference type="PANTHER" id="PTHR21621:SF0">
    <property type="entry name" value="BETA-CITRYLGLUTAMATE SYNTHASE B-RELATED"/>
    <property type="match status" value="1"/>
</dbReference>
<dbReference type="InterPro" id="IPR013815">
    <property type="entry name" value="ATP_grasp_subdomain_1"/>
</dbReference>
<dbReference type="Gene3D" id="3.30.470.20">
    <property type="entry name" value="ATP-grasp fold, B domain"/>
    <property type="match status" value="1"/>
</dbReference>